<gene>
    <name evidence="3" type="ORF">OSB04_030401</name>
</gene>
<evidence type="ECO:0000259" key="2">
    <source>
        <dbReference type="SMART" id="SM01162"/>
    </source>
</evidence>
<evidence type="ECO:0000313" key="3">
    <source>
        <dbReference type="EMBL" id="KAJ9537668.1"/>
    </source>
</evidence>
<accession>A0AA38SST8</accession>
<feature type="compositionally biased region" description="Low complexity" evidence="1">
    <location>
        <begin position="1"/>
        <end position="17"/>
    </location>
</feature>
<dbReference type="PANTHER" id="PTHR47872:SF1">
    <property type="entry name" value="NUCLEAR RNA EXPORT FACTOR SDE5-RELATED"/>
    <property type="match status" value="1"/>
</dbReference>
<dbReference type="EMBL" id="JARYMX010000008">
    <property type="protein sequence ID" value="KAJ9537668.1"/>
    <property type="molecule type" value="Genomic_DNA"/>
</dbReference>
<dbReference type="Pfam" id="PF08590">
    <property type="entry name" value="DUF1771"/>
    <property type="match status" value="1"/>
</dbReference>
<dbReference type="SMART" id="SM01162">
    <property type="entry name" value="DUF1771"/>
    <property type="match status" value="1"/>
</dbReference>
<evidence type="ECO:0000256" key="1">
    <source>
        <dbReference type="SAM" id="MobiDB-lite"/>
    </source>
</evidence>
<keyword evidence="4" id="KW-1185">Reference proteome</keyword>
<sequence>MPGRTRMSGPSSSSTSSNDDDKNLEWLFEAFGSKVSVDDMASAYCEAGHDLHKASEILCNMLGSSSSSNIPTNDLTTAPASATLISEPRNLSRSKQKNSGISVGTVSGIIGANYGKSRASTKEARETNKPVKIMANKHPVSQVWVEKPKPANEKTETMNKEIEQFLLKMLGDGFKLDMGVIKEVVGGCGYDVRESMEKLMDMSSPTLDLPGVPSTMVDETKSMETYRDLDIKREEKLQFSDPAGSGREHLEREVLCNLFTAPERTEVEPRKILPRREPRTRKYGLVTGPLEDRVPEFQTPIVKKEVNGDGNEQSEDNYETLREAAMEFWITMKKYYRAAADAYATGSYELADKLIKEGHFFMAKAQEANETSAKMLTQTRDDGEVISIDLTGYDPKDAIRLLKMQLKSMSGIPSIHYLKVMVGTEDDVSKQKPRKRLISKLLERDSISWTEEQDGQVMAIRIDKINPKRLSFNKT</sequence>
<feature type="domain" description="DUF1771" evidence="2">
    <location>
        <begin position="317"/>
        <end position="382"/>
    </location>
</feature>
<protein>
    <recommendedName>
        <fullName evidence="2">DUF1771 domain-containing protein</fullName>
    </recommendedName>
</protein>
<dbReference type="InterPro" id="IPR056254">
    <property type="entry name" value="At5g58720/SDE5-like_UBA-like"/>
</dbReference>
<dbReference type="Proteomes" id="UP001172457">
    <property type="component" value="Chromosome 8"/>
</dbReference>
<evidence type="ECO:0000313" key="4">
    <source>
        <dbReference type="Proteomes" id="UP001172457"/>
    </source>
</evidence>
<feature type="region of interest" description="Disordered" evidence="1">
    <location>
        <begin position="1"/>
        <end position="21"/>
    </location>
</feature>
<comment type="caution">
    <text evidence="3">The sequence shown here is derived from an EMBL/GenBank/DDBJ whole genome shotgun (WGS) entry which is preliminary data.</text>
</comment>
<name>A0AA38SST8_9ASTR</name>
<dbReference type="Pfam" id="PF24767">
    <property type="entry name" value="UBA_At5g58720"/>
    <property type="match status" value="1"/>
</dbReference>
<dbReference type="InterPro" id="IPR013899">
    <property type="entry name" value="DUF1771"/>
</dbReference>
<proteinExistence type="predicted"/>
<reference evidence="3" key="1">
    <citation type="submission" date="2023-03" db="EMBL/GenBank/DDBJ databases">
        <title>Chromosome-scale reference genome and RAD-based genetic map of yellow starthistle (Centaurea solstitialis) reveal putative structural variation and QTLs associated with invader traits.</title>
        <authorList>
            <person name="Reatini B."/>
            <person name="Cang F.A."/>
            <person name="Jiang Q."/>
            <person name="Mckibben M.T.W."/>
            <person name="Barker M.S."/>
            <person name="Rieseberg L.H."/>
            <person name="Dlugosch K.M."/>
        </authorList>
    </citation>
    <scope>NUCLEOTIDE SEQUENCE</scope>
    <source>
        <strain evidence="3">CAN-66</strain>
        <tissue evidence="3">Leaf</tissue>
    </source>
</reference>
<dbReference type="PANTHER" id="PTHR47872">
    <property type="entry name" value="NUCLEAR RNA EXPORT FACTOR SDE5-RELATED"/>
    <property type="match status" value="1"/>
</dbReference>
<organism evidence="3 4">
    <name type="scientific">Centaurea solstitialis</name>
    <name type="common">yellow star-thistle</name>
    <dbReference type="NCBI Taxonomy" id="347529"/>
    <lineage>
        <taxon>Eukaryota</taxon>
        <taxon>Viridiplantae</taxon>
        <taxon>Streptophyta</taxon>
        <taxon>Embryophyta</taxon>
        <taxon>Tracheophyta</taxon>
        <taxon>Spermatophyta</taxon>
        <taxon>Magnoliopsida</taxon>
        <taxon>eudicotyledons</taxon>
        <taxon>Gunneridae</taxon>
        <taxon>Pentapetalae</taxon>
        <taxon>asterids</taxon>
        <taxon>campanulids</taxon>
        <taxon>Asterales</taxon>
        <taxon>Asteraceae</taxon>
        <taxon>Carduoideae</taxon>
        <taxon>Cardueae</taxon>
        <taxon>Centaureinae</taxon>
        <taxon>Centaurea</taxon>
    </lineage>
</organism>
<dbReference type="AlphaFoldDB" id="A0AA38SST8"/>